<keyword evidence="2" id="KW-0472">Membrane</keyword>
<dbReference type="EMBL" id="JBEZFP010000056">
    <property type="protein sequence ID" value="MEU8136108.1"/>
    <property type="molecule type" value="Genomic_DNA"/>
</dbReference>
<feature type="region of interest" description="Disordered" evidence="1">
    <location>
        <begin position="195"/>
        <end position="234"/>
    </location>
</feature>
<dbReference type="Proteomes" id="UP001551482">
    <property type="component" value="Unassembled WGS sequence"/>
</dbReference>
<proteinExistence type="predicted"/>
<feature type="compositionally biased region" description="Low complexity" evidence="1">
    <location>
        <begin position="211"/>
        <end position="228"/>
    </location>
</feature>
<evidence type="ECO:0000313" key="4">
    <source>
        <dbReference type="Proteomes" id="UP001551482"/>
    </source>
</evidence>
<name>A0ABV3DK19_9ACTN</name>
<dbReference type="RefSeq" id="WP_358356372.1">
    <property type="nucleotide sequence ID" value="NZ_JBEZFP010000056.1"/>
</dbReference>
<gene>
    <name evidence="3" type="ORF">AB0C36_21660</name>
</gene>
<keyword evidence="2" id="KW-0812">Transmembrane</keyword>
<reference evidence="3 4" key="1">
    <citation type="submission" date="2024-06" db="EMBL/GenBank/DDBJ databases">
        <title>The Natural Products Discovery Center: Release of the First 8490 Sequenced Strains for Exploring Actinobacteria Biosynthetic Diversity.</title>
        <authorList>
            <person name="Kalkreuter E."/>
            <person name="Kautsar S.A."/>
            <person name="Yang D."/>
            <person name="Bader C.D."/>
            <person name="Teijaro C.N."/>
            <person name="Fluegel L."/>
            <person name="Davis C.M."/>
            <person name="Simpson J.R."/>
            <person name="Lauterbach L."/>
            <person name="Steele A.D."/>
            <person name="Gui C."/>
            <person name="Meng S."/>
            <person name="Li G."/>
            <person name="Viehrig K."/>
            <person name="Ye F."/>
            <person name="Su P."/>
            <person name="Kiefer A.F."/>
            <person name="Nichols A."/>
            <person name="Cepeda A.J."/>
            <person name="Yan W."/>
            <person name="Fan B."/>
            <person name="Jiang Y."/>
            <person name="Adhikari A."/>
            <person name="Zheng C.-J."/>
            <person name="Schuster L."/>
            <person name="Cowan T.M."/>
            <person name="Smanski M.J."/>
            <person name="Chevrette M.G."/>
            <person name="De Carvalho L.P.S."/>
            <person name="Shen B."/>
        </authorList>
    </citation>
    <scope>NUCLEOTIDE SEQUENCE [LARGE SCALE GENOMIC DNA]</scope>
    <source>
        <strain evidence="3 4">NPDC048946</strain>
    </source>
</reference>
<keyword evidence="2" id="KW-1133">Transmembrane helix</keyword>
<protein>
    <recommendedName>
        <fullName evidence="5">Integral membrane protein</fullName>
    </recommendedName>
</protein>
<evidence type="ECO:0000256" key="2">
    <source>
        <dbReference type="SAM" id="Phobius"/>
    </source>
</evidence>
<evidence type="ECO:0000256" key="1">
    <source>
        <dbReference type="SAM" id="MobiDB-lite"/>
    </source>
</evidence>
<feature type="transmembrane region" description="Helical" evidence="2">
    <location>
        <begin position="53"/>
        <end position="72"/>
    </location>
</feature>
<keyword evidence="4" id="KW-1185">Reference proteome</keyword>
<organism evidence="3 4">
    <name type="scientific">Streptodolium elevatio</name>
    <dbReference type="NCBI Taxonomy" id="3157996"/>
    <lineage>
        <taxon>Bacteria</taxon>
        <taxon>Bacillati</taxon>
        <taxon>Actinomycetota</taxon>
        <taxon>Actinomycetes</taxon>
        <taxon>Kitasatosporales</taxon>
        <taxon>Streptomycetaceae</taxon>
        <taxon>Streptodolium</taxon>
    </lineage>
</organism>
<sequence>MTPERFPVRRLVRFLIRYEGRAMLSLWFWAIRRRHGVGPGDVAVGYAREQRPIILVFLFVSIVEALVFFILVPWPVAHLVLLVVDVQTTEMILAILAAQATRPHVVSESELRIRNGAVFDLRVPRASIVSARVARRWDHERTLSVANGEMALALSHQTNVLVQLSEPVTVHGWRGPRGEARTLRIYADDPQAMVDALTATDPDESRPASNRAPARSTATPAATRTAAAGLSGSE</sequence>
<evidence type="ECO:0000313" key="3">
    <source>
        <dbReference type="EMBL" id="MEU8136108.1"/>
    </source>
</evidence>
<comment type="caution">
    <text evidence="3">The sequence shown here is derived from an EMBL/GenBank/DDBJ whole genome shotgun (WGS) entry which is preliminary data.</text>
</comment>
<accession>A0ABV3DK19</accession>
<evidence type="ECO:0008006" key="5">
    <source>
        <dbReference type="Google" id="ProtNLM"/>
    </source>
</evidence>